<gene>
    <name evidence="2" type="primary">VPS15_2</name>
    <name evidence="2" type="ORF">PGTUg99_008010</name>
</gene>
<dbReference type="GO" id="GO:0016236">
    <property type="term" value="P:macroautophagy"/>
    <property type="evidence" value="ECO:0007669"/>
    <property type="project" value="InterPro"/>
</dbReference>
<dbReference type="EMBL" id="VDEP01000049">
    <property type="protein sequence ID" value="KAA1134602.1"/>
    <property type="molecule type" value="Genomic_DNA"/>
</dbReference>
<feature type="region of interest" description="Disordered" evidence="1">
    <location>
        <begin position="687"/>
        <end position="729"/>
    </location>
</feature>
<feature type="compositionally biased region" description="Basic and acidic residues" evidence="1">
    <location>
        <begin position="641"/>
        <end position="656"/>
    </location>
</feature>
<dbReference type="GO" id="GO:0006623">
    <property type="term" value="P:protein targeting to vacuole"/>
    <property type="evidence" value="ECO:0007669"/>
    <property type="project" value="TreeGrafter"/>
</dbReference>
<dbReference type="GO" id="GO:0034271">
    <property type="term" value="C:phosphatidylinositol 3-kinase complex, class III, type I"/>
    <property type="evidence" value="ECO:0007669"/>
    <property type="project" value="TreeGrafter"/>
</dbReference>
<reference evidence="2 3" key="1">
    <citation type="submission" date="2019-05" db="EMBL/GenBank/DDBJ databases">
        <title>Emergence of the Ug99 lineage of the wheat stem rust pathogen through somatic hybridization.</title>
        <authorList>
            <person name="Li F."/>
            <person name="Upadhyaya N.M."/>
            <person name="Sperschneider J."/>
            <person name="Matny O."/>
            <person name="Nguyen-Phuc H."/>
            <person name="Mago R."/>
            <person name="Raley C."/>
            <person name="Miller M.E."/>
            <person name="Silverstein K.A.T."/>
            <person name="Henningsen E."/>
            <person name="Hirsch C.D."/>
            <person name="Visser B."/>
            <person name="Pretorius Z.A."/>
            <person name="Steffenson B.J."/>
            <person name="Schwessinger B."/>
            <person name="Dodds P.N."/>
            <person name="Figueroa M."/>
        </authorList>
    </citation>
    <scope>NUCLEOTIDE SEQUENCE [LARGE SCALE GENOMIC DNA]</scope>
    <source>
        <strain evidence="2 3">Ug99</strain>
    </source>
</reference>
<proteinExistence type="predicted"/>
<dbReference type="PANTHER" id="PTHR17583:SF0">
    <property type="entry name" value="PHOSPHOINOSITIDE 3-KINASE REGULATORY SUBUNIT 4"/>
    <property type="match status" value="1"/>
</dbReference>
<protein>
    <submittedName>
        <fullName evidence="2">Serine/threonine-protein kinase</fullName>
    </submittedName>
</protein>
<dbReference type="Gene3D" id="2.30.110.10">
    <property type="entry name" value="Electron Transport, Fmn-binding Protein, Chain A"/>
    <property type="match status" value="1"/>
</dbReference>
<sequence>MATSSRDAISTSTTFKRGQELIWSTRITIPARSIETTATRRHLSVSPGLPSNKLLPLALINRTFRQCAQEWLFRNVALHNQCQGCLFLHELQEGDIEIGSSSDTNHPCLSPLAKHVRSLLLKDWTVRTPPSMGMGGGSLICEIIRSCPSLENFAMVNSLNGRCKDPIMDALASRKRIKDFVVLKDFYGHPCNQKIMWLEDEVVGRLFAKWEYLEKIEFYKLSGRPIEMIETIHKSIPMIVNCALRTIILTEPDLDEREFALILQSSRESLRTLEIVNPTPKLDRPGLCRILKECTGPDLESLTVATLPNWHIIRSSVNNEISDDPAGNCNLLEIVFKSSSALKNLKSLSIQGRLTGSELFLFLPPSIVKLSWGRCHLTAAAFAKALSSFIQYPPGLPSDLKLDHTNVLNQHLFVEAGSKPFTSFVIWTFGTRKAHPKLLRLAGTIGAFTISAIIHEVGQSVRPKIEDVNLLHQPRPHYLPLSLITPALLRAFARPDQLELEGGSQNVASIGEPCPARLPCIPRTLIVSPAPLGLADCLTPSGRNHIVQIQRTQNDTSYHILSNHLDRRIYRERTTKIIWIEIYIKDGLGVMIVCRTISSSGPRIERCTKAHRCSIPKLRSTGFSGPRMRTMSRSVMSEEAALERRKTLPKTTDEPMRSSSNPEAFHEVMRQLSYPVNVVTVELEEGGQSHGATVSSLSPSSSSATNPSPLTLQASSPVRKTAYPPPLSHRSNSPVWLAWIVPHGDLKSENVIVTSWNWIYITDFSSTFKPTYLPEVDPADFSYYFDTSSCRSCCGPISNTFRVSWVAPTGEKFTQSRLKGVARPFIRTLI</sequence>
<dbReference type="InterPro" id="IPR045162">
    <property type="entry name" value="Vps15-like"/>
</dbReference>
<organism evidence="2 3">
    <name type="scientific">Puccinia graminis f. sp. tritici</name>
    <dbReference type="NCBI Taxonomy" id="56615"/>
    <lineage>
        <taxon>Eukaryota</taxon>
        <taxon>Fungi</taxon>
        <taxon>Dikarya</taxon>
        <taxon>Basidiomycota</taxon>
        <taxon>Pucciniomycotina</taxon>
        <taxon>Pucciniomycetes</taxon>
        <taxon>Pucciniales</taxon>
        <taxon>Pucciniaceae</taxon>
        <taxon>Puccinia</taxon>
    </lineage>
</organism>
<feature type="region of interest" description="Disordered" evidence="1">
    <location>
        <begin position="618"/>
        <end position="662"/>
    </location>
</feature>
<evidence type="ECO:0000313" key="2">
    <source>
        <dbReference type="EMBL" id="KAA1134602.1"/>
    </source>
</evidence>
<dbReference type="GO" id="GO:0005770">
    <property type="term" value="C:late endosome"/>
    <property type="evidence" value="ECO:0007669"/>
    <property type="project" value="TreeGrafter"/>
</dbReference>
<keyword evidence="2" id="KW-0808">Transferase</keyword>
<dbReference type="PANTHER" id="PTHR17583">
    <property type="entry name" value="PHOSPHOINOSITIDE 3-KINASE REGULATORY SUBUNIT 4"/>
    <property type="match status" value="1"/>
</dbReference>
<dbReference type="GO" id="GO:0034272">
    <property type="term" value="C:phosphatidylinositol 3-kinase complex, class III, type II"/>
    <property type="evidence" value="ECO:0007669"/>
    <property type="project" value="TreeGrafter"/>
</dbReference>
<accession>A0A5B0S9W8</accession>
<comment type="caution">
    <text evidence="2">The sequence shown here is derived from an EMBL/GenBank/DDBJ whole genome shotgun (WGS) entry which is preliminary data.</text>
</comment>
<dbReference type="InterPro" id="IPR012349">
    <property type="entry name" value="Split_barrel_FMN-bd"/>
</dbReference>
<keyword evidence="2" id="KW-0418">Kinase</keyword>
<dbReference type="AlphaFoldDB" id="A0A5B0S9W8"/>
<feature type="compositionally biased region" description="Low complexity" evidence="1">
    <location>
        <begin position="693"/>
        <end position="712"/>
    </location>
</feature>
<dbReference type="GO" id="GO:0004674">
    <property type="term" value="F:protein serine/threonine kinase activity"/>
    <property type="evidence" value="ECO:0007669"/>
    <property type="project" value="InterPro"/>
</dbReference>
<dbReference type="GO" id="GO:0045324">
    <property type="term" value="P:late endosome to vacuole transport"/>
    <property type="evidence" value="ECO:0007669"/>
    <property type="project" value="InterPro"/>
</dbReference>
<evidence type="ECO:0000256" key="1">
    <source>
        <dbReference type="SAM" id="MobiDB-lite"/>
    </source>
</evidence>
<dbReference type="Proteomes" id="UP000325313">
    <property type="component" value="Unassembled WGS sequence"/>
</dbReference>
<evidence type="ECO:0000313" key="3">
    <source>
        <dbReference type="Proteomes" id="UP000325313"/>
    </source>
</evidence>
<name>A0A5B0S9W8_PUCGR</name>
<dbReference type="GO" id="GO:0071561">
    <property type="term" value="C:nucleus-vacuole junction"/>
    <property type="evidence" value="ECO:0007669"/>
    <property type="project" value="TreeGrafter"/>
</dbReference>